<evidence type="ECO:0000256" key="4">
    <source>
        <dbReference type="ARBA" id="ARBA00022553"/>
    </source>
</evidence>
<keyword evidence="9" id="KW-0694">RNA-binding</keyword>
<dbReference type="Pfam" id="PF00641">
    <property type="entry name" value="Zn_ribbon_RanBP"/>
    <property type="match status" value="1"/>
</dbReference>
<dbReference type="GO" id="GO:0003723">
    <property type="term" value="F:RNA binding"/>
    <property type="evidence" value="ECO:0007669"/>
    <property type="project" value="UniProtKB-KW"/>
</dbReference>
<evidence type="ECO:0000256" key="6">
    <source>
        <dbReference type="ARBA" id="ARBA00022737"/>
    </source>
</evidence>
<keyword evidence="6" id="KW-0677">Repeat</keyword>
<evidence type="ECO:0000256" key="7">
    <source>
        <dbReference type="ARBA" id="ARBA00022771"/>
    </source>
</evidence>
<organism evidence="14 15">
    <name type="scientific">Aquarana catesbeiana</name>
    <name type="common">American bullfrog</name>
    <name type="synonym">Rana catesbeiana</name>
    <dbReference type="NCBI Taxonomy" id="8400"/>
    <lineage>
        <taxon>Eukaryota</taxon>
        <taxon>Metazoa</taxon>
        <taxon>Chordata</taxon>
        <taxon>Craniata</taxon>
        <taxon>Vertebrata</taxon>
        <taxon>Euteleostomi</taxon>
        <taxon>Amphibia</taxon>
        <taxon>Batrachia</taxon>
        <taxon>Anura</taxon>
        <taxon>Neobatrachia</taxon>
        <taxon>Ranoidea</taxon>
        <taxon>Ranidae</taxon>
        <taxon>Aquarana</taxon>
    </lineage>
</organism>
<dbReference type="SUPFAM" id="SSF90209">
    <property type="entry name" value="Ran binding protein zinc finger-like"/>
    <property type="match status" value="1"/>
</dbReference>
<protein>
    <recommendedName>
        <fullName evidence="13">RanBP2-type domain-containing protein</fullName>
    </recommendedName>
</protein>
<reference evidence="15" key="1">
    <citation type="journal article" date="2017" name="Nat. Commun.">
        <title>The North American bullfrog draft genome provides insight into hormonal regulation of long noncoding RNA.</title>
        <authorList>
            <person name="Hammond S.A."/>
            <person name="Warren R.L."/>
            <person name="Vandervalk B.P."/>
            <person name="Kucuk E."/>
            <person name="Khan H."/>
            <person name="Gibb E.A."/>
            <person name="Pandoh P."/>
            <person name="Kirk H."/>
            <person name="Zhao Y."/>
            <person name="Jones M."/>
            <person name="Mungall A.J."/>
            <person name="Coope R."/>
            <person name="Pleasance S."/>
            <person name="Moore R.A."/>
            <person name="Holt R.A."/>
            <person name="Round J.M."/>
            <person name="Ohora S."/>
            <person name="Walle B.V."/>
            <person name="Veldhoen N."/>
            <person name="Helbing C.C."/>
            <person name="Birol I."/>
        </authorList>
    </citation>
    <scope>NUCLEOTIDE SEQUENCE [LARGE SCALE GENOMIC DNA]</scope>
</reference>
<proteinExistence type="inferred from homology"/>
<keyword evidence="3" id="KW-0488">Methylation</keyword>
<dbReference type="GO" id="GO:0005634">
    <property type="term" value="C:nucleus"/>
    <property type="evidence" value="ECO:0007669"/>
    <property type="project" value="UniProtKB-SubCell"/>
</dbReference>
<keyword evidence="4" id="KW-0597">Phosphoprotein</keyword>
<dbReference type="GO" id="GO:0008270">
    <property type="term" value="F:zinc ion binding"/>
    <property type="evidence" value="ECO:0007669"/>
    <property type="project" value="UniProtKB-KW"/>
</dbReference>
<dbReference type="PROSITE" id="PS01358">
    <property type="entry name" value="ZF_RANBP2_1"/>
    <property type="match status" value="1"/>
</dbReference>
<dbReference type="Proteomes" id="UP000228934">
    <property type="component" value="Unassembled WGS sequence"/>
</dbReference>
<evidence type="ECO:0000256" key="9">
    <source>
        <dbReference type="ARBA" id="ARBA00022884"/>
    </source>
</evidence>
<dbReference type="PANTHER" id="PTHR23238">
    <property type="entry name" value="RNA BINDING PROTEIN"/>
    <property type="match status" value="1"/>
</dbReference>
<feature type="region of interest" description="Disordered" evidence="12">
    <location>
        <begin position="1"/>
        <end position="93"/>
    </location>
</feature>
<evidence type="ECO:0000256" key="5">
    <source>
        <dbReference type="ARBA" id="ARBA00022723"/>
    </source>
</evidence>
<evidence type="ECO:0000256" key="10">
    <source>
        <dbReference type="ARBA" id="ARBA00023242"/>
    </source>
</evidence>
<feature type="non-terminal residue" evidence="14">
    <location>
        <position position="127"/>
    </location>
</feature>
<feature type="compositionally biased region" description="Gly residues" evidence="12">
    <location>
        <begin position="60"/>
        <end position="73"/>
    </location>
</feature>
<dbReference type="InterPro" id="IPR036443">
    <property type="entry name" value="Znf_RanBP2_sf"/>
</dbReference>
<name>A0A2G9RIA1_AQUCT</name>
<dbReference type="InterPro" id="IPR034870">
    <property type="entry name" value="TET_fam"/>
</dbReference>
<dbReference type="PROSITE" id="PS50199">
    <property type="entry name" value="ZF_RANBP2_2"/>
    <property type="match status" value="1"/>
</dbReference>
<keyword evidence="5" id="KW-0479">Metal-binding</keyword>
<dbReference type="Gene3D" id="4.10.1060.10">
    <property type="entry name" value="Zinc finger, RanBP2-type"/>
    <property type="match status" value="1"/>
</dbReference>
<comment type="subcellular location">
    <subcellularLocation>
        <location evidence="1">Nucleus</location>
    </subcellularLocation>
</comment>
<dbReference type="InterPro" id="IPR001876">
    <property type="entry name" value="Znf_RanBP2"/>
</dbReference>
<evidence type="ECO:0000256" key="3">
    <source>
        <dbReference type="ARBA" id="ARBA00022481"/>
    </source>
</evidence>
<keyword evidence="15" id="KW-1185">Reference proteome</keyword>
<accession>A0A2G9RIA1</accession>
<sequence>MDRGGPGKEFQGNKLKVSLARKKAPTSMRGGLLPRDGRGGQPPLLRGGPMPRMMGRGGDRGGFMRGGPRGGPRGSPVSGPNVQHRAGDWQCPNPGCGNQNFAWRTECNQCKAPKPEGFIPPPFPPQG</sequence>
<dbReference type="OrthoDB" id="76445at2759"/>
<evidence type="ECO:0000259" key="13">
    <source>
        <dbReference type="PROSITE" id="PS50199"/>
    </source>
</evidence>
<evidence type="ECO:0000313" key="14">
    <source>
        <dbReference type="EMBL" id="PIO27630.1"/>
    </source>
</evidence>
<evidence type="ECO:0000256" key="1">
    <source>
        <dbReference type="ARBA" id="ARBA00004123"/>
    </source>
</evidence>
<keyword evidence="10" id="KW-0539">Nucleus</keyword>
<dbReference type="SMART" id="SM00547">
    <property type="entry name" value="ZnF_RBZ"/>
    <property type="match status" value="1"/>
</dbReference>
<dbReference type="GO" id="GO:0006355">
    <property type="term" value="P:regulation of DNA-templated transcription"/>
    <property type="evidence" value="ECO:0007669"/>
    <property type="project" value="InterPro"/>
</dbReference>
<comment type="similarity">
    <text evidence="2">Belongs to the RRM TET family.</text>
</comment>
<feature type="compositionally biased region" description="Low complexity" evidence="12">
    <location>
        <begin position="41"/>
        <end position="54"/>
    </location>
</feature>
<evidence type="ECO:0000256" key="8">
    <source>
        <dbReference type="ARBA" id="ARBA00022833"/>
    </source>
</evidence>
<keyword evidence="8" id="KW-0862">Zinc</keyword>
<evidence type="ECO:0000256" key="2">
    <source>
        <dbReference type="ARBA" id="ARBA00008448"/>
    </source>
</evidence>
<dbReference type="FunFam" id="4.10.1060.10:FF:000002">
    <property type="entry name" value="RNA-binding protein EWS isoform 1"/>
    <property type="match status" value="1"/>
</dbReference>
<dbReference type="AlphaFoldDB" id="A0A2G9RIA1"/>
<dbReference type="EMBL" id="KV940569">
    <property type="protein sequence ID" value="PIO27630.1"/>
    <property type="molecule type" value="Genomic_DNA"/>
</dbReference>
<evidence type="ECO:0000256" key="12">
    <source>
        <dbReference type="SAM" id="MobiDB-lite"/>
    </source>
</evidence>
<gene>
    <name evidence="14" type="ORF">AB205_0043500</name>
</gene>
<evidence type="ECO:0000313" key="15">
    <source>
        <dbReference type="Proteomes" id="UP000228934"/>
    </source>
</evidence>
<evidence type="ECO:0000256" key="11">
    <source>
        <dbReference type="PROSITE-ProRule" id="PRU00322"/>
    </source>
</evidence>
<keyword evidence="7 11" id="KW-0863">Zinc-finger</keyword>
<feature type="domain" description="RanBP2-type" evidence="13">
    <location>
        <begin position="85"/>
        <end position="116"/>
    </location>
</feature>